<evidence type="ECO:0000259" key="4">
    <source>
        <dbReference type="Pfam" id="PF07624"/>
    </source>
</evidence>
<keyword evidence="3" id="KW-1133">Transmembrane helix</keyword>
<feature type="region of interest" description="Disordered" evidence="2">
    <location>
        <begin position="122"/>
        <end position="164"/>
    </location>
</feature>
<feature type="coiled-coil region" evidence="1">
    <location>
        <begin position="15"/>
        <end position="74"/>
    </location>
</feature>
<dbReference type="EMBL" id="CP117812">
    <property type="protein sequence ID" value="WDE98422.1"/>
    <property type="molecule type" value="Genomic_DNA"/>
</dbReference>
<feature type="domain" description="DUF1585" evidence="4">
    <location>
        <begin position="973"/>
        <end position="1040"/>
    </location>
</feature>
<keyword evidence="8" id="KW-1185">Reference proteome</keyword>
<feature type="compositionally biased region" description="Basic residues" evidence="2">
    <location>
        <begin position="139"/>
        <end position="164"/>
    </location>
</feature>
<evidence type="ECO:0000259" key="6">
    <source>
        <dbReference type="Pfam" id="PF07631"/>
    </source>
</evidence>
<dbReference type="InterPro" id="IPR013042">
    <property type="entry name" value="DUF1592"/>
</dbReference>
<dbReference type="InterPro" id="IPR013039">
    <property type="entry name" value="DUF1588"/>
</dbReference>
<evidence type="ECO:0000256" key="3">
    <source>
        <dbReference type="SAM" id="Phobius"/>
    </source>
</evidence>
<protein>
    <submittedName>
        <fullName evidence="7">DUF1588 domain-containing protein</fullName>
    </submittedName>
</protein>
<evidence type="ECO:0000313" key="7">
    <source>
        <dbReference type="EMBL" id="WDE98422.1"/>
    </source>
</evidence>
<organism evidence="7 8">
    <name type="scientific">Lentisphaera profundi</name>
    <dbReference type="NCBI Taxonomy" id="1658616"/>
    <lineage>
        <taxon>Bacteria</taxon>
        <taxon>Pseudomonadati</taxon>
        <taxon>Lentisphaerota</taxon>
        <taxon>Lentisphaeria</taxon>
        <taxon>Lentisphaerales</taxon>
        <taxon>Lentisphaeraceae</taxon>
        <taxon>Lentisphaera</taxon>
    </lineage>
</organism>
<evidence type="ECO:0000259" key="5">
    <source>
        <dbReference type="Pfam" id="PF07627"/>
    </source>
</evidence>
<dbReference type="RefSeq" id="WP_274153295.1">
    <property type="nucleotide sequence ID" value="NZ_CP117812.1"/>
</dbReference>
<evidence type="ECO:0000256" key="2">
    <source>
        <dbReference type="SAM" id="MobiDB-lite"/>
    </source>
</evidence>
<sequence length="1044" mass="119975">MSEEKQENDAIPMMSPELKEELRQKIADLEKLELAITAGEIQTENTEALLNEAMKAIEDLLERARKEEEAYLLAHETDDLKELTVLKSTPSAAVKQFSTEQVNIAENETNSLDKIDGNLKSERLAKDNSSNSKPAKPSPTKRRKMTSKKKLSVPTKRPRAKKKKSLPMGMISLVLILGAGAYFYQDIMGYVKKQQAELAEKNKPKIVLKKEIRKSKPKPQKVAPVIVEPKEELTEPENFFQPDEELLFTGELKHFSFNQVLRDKCVTCHGAEGKEAEGDFNIARLMTSKSLNQKSWAKIYRSIDKKEMPPPIEDEPDSIPLEKEEQGLLLASIKVMFEDLKEGVTTRVLTPYEIQNTLGDLFDIDHSMYNPFKALRQAYSGANFYSHQRKVLSPHYVSQYYNILYDVLQSFIGLRPQVDKMDTVTSLPGSVYAAKAFKGETHLRWPQKNPKLFTGFDIKDITERKQTKQERYLDGNENALVNEILAKRTLPPGTYKLTFKANTENMSMTNITEYKYGPEVVRLYEDFFDRNQNLSLPVHFHLEPPDYADPFAKVKFLDTMDISSEGEYGIEFTINRRTALACNMTYKMPSQQQLANLISYHKHGDKHENKTVQIEMANLGKKAYDFPMVKMWDFKIEGPYNVKLNPLSFEQDTKVNDMEVREKFKYLHTFNGMKLSVIYTYIFSGFRKEKMKYEDAYRNAMIMFFMSPKFLILNSEAKTFDDKARYLSYATQKSAPTDELIQEYKKVLKSGDTKYLGTWLIKHDRFTRFIEAFTYQWLKLGEIENNMPDQGKYREYYKQDLGPMQQQEIELFMTHMFKENLPISDLVSSEYSFLNETLANFYGTNNRDSSLASNDFHKVKVTDVNRGGIFNMGAFLTATSNGVDPLPLRRAAWISENLLDSPLPSPPDVDVNDFENKVSGRTLSERLAVHAENPACHSCHKRLDSLAILMDQYDSIGGYNSDFTAEPVKINDQKIRGLDDLKTYMGNYSKPMARAFTKKLISFMLGREPGVQDEAKLDAILLETQADNYRIGDLYAALIKQYFL</sequence>
<feature type="domain" description="DUF1588" evidence="5">
    <location>
        <begin position="866"/>
        <end position="960"/>
    </location>
</feature>
<evidence type="ECO:0000256" key="1">
    <source>
        <dbReference type="SAM" id="Coils"/>
    </source>
</evidence>
<keyword evidence="3" id="KW-0472">Membrane</keyword>
<name>A0ABY7VXI1_9BACT</name>
<keyword evidence="3" id="KW-0812">Transmembrane</keyword>
<proteinExistence type="predicted"/>
<dbReference type="Pfam" id="PF07627">
    <property type="entry name" value="PSCyt3"/>
    <property type="match status" value="1"/>
</dbReference>
<accession>A0ABY7VXI1</accession>
<evidence type="ECO:0000313" key="8">
    <source>
        <dbReference type="Proteomes" id="UP001214250"/>
    </source>
</evidence>
<dbReference type="Pfam" id="PF07624">
    <property type="entry name" value="PSD2"/>
    <property type="match status" value="1"/>
</dbReference>
<reference evidence="7 8" key="1">
    <citation type="submission" date="2023-02" db="EMBL/GenBank/DDBJ databases">
        <title>Genome sequence of Lentisphaera profundi SAORIC-696.</title>
        <authorList>
            <person name="Kim e."/>
            <person name="Cho J.-C."/>
            <person name="Choi A."/>
            <person name="Kang I."/>
        </authorList>
    </citation>
    <scope>NUCLEOTIDE SEQUENCE [LARGE SCALE GENOMIC DNA]</scope>
    <source>
        <strain evidence="7 8">SAORIC-696</strain>
    </source>
</reference>
<dbReference type="Proteomes" id="UP001214250">
    <property type="component" value="Chromosome 2"/>
</dbReference>
<feature type="transmembrane region" description="Helical" evidence="3">
    <location>
        <begin position="166"/>
        <end position="184"/>
    </location>
</feature>
<keyword evidence="1" id="KW-0175">Coiled coil</keyword>
<dbReference type="Pfam" id="PF07631">
    <property type="entry name" value="PSD4"/>
    <property type="match status" value="1"/>
</dbReference>
<gene>
    <name evidence="7" type="ORF">PQO03_21665</name>
</gene>
<feature type="domain" description="DUF1592" evidence="6">
    <location>
        <begin position="724"/>
        <end position="843"/>
    </location>
</feature>
<dbReference type="InterPro" id="IPR011478">
    <property type="entry name" value="DUF1585"/>
</dbReference>